<dbReference type="AlphaFoldDB" id="A0AA88A1J1"/>
<dbReference type="SUPFAM" id="SSF81383">
    <property type="entry name" value="F-box domain"/>
    <property type="match status" value="1"/>
</dbReference>
<keyword evidence="3" id="KW-1185">Reference proteome</keyword>
<evidence type="ECO:0000313" key="3">
    <source>
        <dbReference type="Proteomes" id="UP001187192"/>
    </source>
</evidence>
<evidence type="ECO:0000313" key="2">
    <source>
        <dbReference type="EMBL" id="GMN43940.1"/>
    </source>
</evidence>
<gene>
    <name evidence="2" type="ORF">TIFTF001_013132</name>
</gene>
<dbReference type="SMART" id="SM00256">
    <property type="entry name" value="FBOX"/>
    <property type="match status" value="1"/>
</dbReference>
<feature type="domain" description="F-box" evidence="1">
    <location>
        <begin position="1"/>
        <end position="50"/>
    </location>
</feature>
<dbReference type="Gene3D" id="1.20.1280.50">
    <property type="match status" value="1"/>
</dbReference>
<organism evidence="2 3">
    <name type="scientific">Ficus carica</name>
    <name type="common">Common fig</name>
    <dbReference type="NCBI Taxonomy" id="3494"/>
    <lineage>
        <taxon>Eukaryota</taxon>
        <taxon>Viridiplantae</taxon>
        <taxon>Streptophyta</taxon>
        <taxon>Embryophyta</taxon>
        <taxon>Tracheophyta</taxon>
        <taxon>Spermatophyta</taxon>
        <taxon>Magnoliopsida</taxon>
        <taxon>eudicotyledons</taxon>
        <taxon>Gunneridae</taxon>
        <taxon>Pentapetalae</taxon>
        <taxon>rosids</taxon>
        <taxon>fabids</taxon>
        <taxon>Rosales</taxon>
        <taxon>Moraceae</taxon>
        <taxon>Ficeae</taxon>
        <taxon>Ficus</taxon>
    </lineage>
</organism>
<comment type="caution">
    <text evidence="2">The sequence shown here is derived from an EMBL/GenBank/DDBJ whole genome shotgun (WGS) entry which is preliminary data.</text>
</comment>
<accession>A0AA88A1J1</accession>
<evidence type="ECO:0000259" key="1">
    <source>
        <dbReference type="PROSITE" id="PS50181"/>
    </source>
</evidence>
<name>A0AA88A1J1_FICCA</name>
<protein>
    <recommendedName>
        <fullName evidence="1">F-box domain-containing protein</fullName>
    </recommendedName>
</protein>
<sequence length="142" mass="16263">MASLCDLPKELVEKIMLRVPPDSIVGFKPVCKSWYNIITNLLDDHTFVVKYLCETKKRSSSSLIFAHYCPHVDHNGLDCEGDTFLLVTIPNSDCDDDDYIHSVTEEINLPRPRAEGHNRPGKWQKAYHCDGGLFAWFKILRP</sequence>
<dbReference type="InterPro" id="IPR001810">
    <property type="entry name" value="F-box_dom"/>
</dbReference>
<proteinExistence type="predicted"/>
<reference evidence="2" key="1">
    <citation type="submission" date="2023-07" db="EMBL/GenBank/DDBJ databases">
        <title>draft genome sequence of fig (Ficus carica).</title>
        <authorList>
            <person name="Takahashi T."/>
            <person name="Nishimura K."/>
        </authorList>
    </citation>
    <scope>NUCLEOTIDE SEQUENCE</scope>
</reference>
<dbReference type="Pfam" id="PF00646">
    <property type="entry name" value="F-box"/>
    <property type="match status" value="1"/>
</dbReference>
<dbReference type="Proteomes" id="UP001187192">
    <property type="component" value="Unassembled WGS sequence"/>
</dbReference>
<dbReference type="PROSITE" id="PS50181">
    <property type="entry name" value="FBOX"/>
    <property type="match status" value="1"/>
</dbReference>
<dbReference type="EMBL" id="BTGU01000017">
    <property type="protein sequence ID" value="GMN43940.1"/>
    <property type="molecule type" value="Genomic_DNA"/>
</dbReference>
<dbReference type="InterPro" id="IPR036047">
    <property type="entry name" value="F-box-like_dom_sf"/>
</dbReference>